<dbReference type="STRING" id="1758178.GCA_001550095_03345"/>
<protein>
    <recommendedName>
        <fullName evidence="3">Sulfotransferase family protein</fullName>
    </recommendedName>
</protein>
<name>A0A291GCV1_9RHOB</name>
<accession>A0A291GCV1</accession>
<dbReference type="OrthoDB" id="1407035at2"/>
<dbReference type="AlphaFoldDB" id="A0A291GCV1"/>
<reference evidence="1 2" key="1">
    <citation type="submission" date="2017-06" db="EMBL/GenBank/DDBJ databases">
        <title>Celeribacter sp. TSPH2 complete genome sequence.</title>
        <authorList>
            <person name="Woo J.-H."/>
            <person name="Kim H.-S."/>
        </authorList>
    </citation>
    <scope>NUCLEOTIDE SEQUENCE [LARGE SCALE GENOMIC DNA]</scope>
    <source>
        <strain evidence="1 2">TSPH2</strain>
    </source>
</reference>
<dbReference type="SUPFAM" id="SSF52540">
    <property type="entry name" value="P-loop containing nucleoside triphosphate hydrolases"/>
    <property type="match status" value="1"/>
</dbReference>
<dbReference type="RefSeq" id="WP_096805812.1">
    <property type="nucleotide sequence ID" value="NZ_CP022196.1"/>
</dbReference>
<dbReference type="InterPro" id="IPR005331">
    <property type="entry name" value="Sulfotransferase"/>
</dbReference>
<evidence type="ECO:0000313" key="1">
    <source>
        <dbReference type="EMBL" id="ATG47872.1"/>
    </source>
</evidence>
<keyword evidence="2" id="KW-1185">Reference proteome</keyword>
<sequence length="229" mass="26392">MGHLQKSLRRIETHYRNRKITRAIDATGFWFIDIPRTSSTSIRAELGKRFGPIHGKRNVIEAEHATEQVLPEHLSAREMQEITGPKVWASLYSFSIVRNPFERLLSFYNYMQKCGDLPTSWSYAEFVARHVEASPATPYLGYFGLRRTACDFVLDAEGTPLVTEIFRFENRTEAITRIGQKIGFPELGTLHVQKASPMGQDYRLAHDDKTRALLEDFYARDLAYFGYSF</sequence>
<dbReference type="Pfam" id="PF03567">
    <property type="entry name" value="Sulfotransfer_2"/>
    <property type="match status" value="1"/>
</dbReference>
<dbReference type="EMBL" id="CP022196">
    <property type="protein sequence ID" value="ATG47872.1"/>
    <property type="molecule type" value="Genomic_DNA"/>
</dbReference>
<evidence type="ECO:0000313" key="2">
    <source>
        <dbReference type="Proteomes" id="UP000217935"/>
    </source>
</evidence>
<gene>
    <name evidence="1" type="ORF">CEW89_10035</name>
</gene>
<dbReference type="GO" id="GO:0016020">
    <property type="term" value="C:membrane"/>
    <property type="evidence" value="ECO:0007669"/>
    <property type="project" value="InterPro"/>
</dbReference>
<dbReference type="KEGG" id="ceh:CEW89_10035"/>
<evidence type="ECO:0008006" key="3">
    <source>
        <dbReference type="Google" id="ProtNLM"/>
    </source>
</evidence>
<dbReference type="GO" id="GO:0008146">
    <property type="term" value="F:sulfotransferase activity"/>
    <property type="evidence" value="ECO:0007669"/>
    <property type="project" value="InterPro"/>
</dbReference>
<proteinExistence type="predicted"/>
<dbReference type="InterPro" id="IPR027417">
    <property type="entry name" value="P-loop_NTPase"/>
</dbReference>
<organism evidence="1 2">
    <name type="scientific">Celeribacter ethanolicus</name>
    <dbReference type="NCBI Taxonomy" id="1758178"/>
    <lineage>
        <taxon>Bacteria</taxon>
        <taxon>Pseudomonadati</taxon>
        <taxon>Pseudomonadota</taxon>
        <taxon>Alphaproteobacteria</taxon>
        <taxon>Rhodobacterales</taxon>
        <taxon>Roseobacteraceae</taxon>
        <taxon>Celeribacter</taxon>
    </lineage>
</organism>
<dbReference type="Gene3D" id="3.40.50.300">
    <property type="entry name" value="P-loop containing nucleotide triphosphate hydrolases"/>
    <property type="match status" value="1"/>
</dbReference>
<dbReference type="Proteomes" id="UP000217935">
    <property type="component" value="Chromosome"/>
</dbReference>